<dbReference type="OrthoDB" id="122245at2759"/>
<dbReference type="Proteomes" id="UP000324897">
    <property type="component" value="Chromosome 5"/>
</dbReference>
<sequence length="1144" mass="130674">MDRICLSIGGRNVSDAAGRLLDLILWKRDKKVIYFHGWSGFGVTPVLRWIVQNLSSMKSRPELCHHRLIFIDCSEWKSRRSLQRKIAEELKLDHTTMDIFDKQDEEDDFNGVDQASRDLINDASIMIDKTLRECSIIIFFLNGSDHEFDLINFGVPPISTFGNNIMIWSFKKRSLTMTLSGYKHYSILKTQLRNTQLFVHTGWEIYELSNSEFTDLLHEEAASIVARHPCIMGMDALTMVKDCCLYQMFLYYSFHRATKFAWTAHASNYWICDGIIKGDRTVEISNALHEEIRWECDTYDLLDHVCKDWIKNNQDASFLVINDDTVYKKKPYRWVALTSKNLKVPDQDMKTIMDKTSSLFVAFKLTDNTPAGLPDGLFKHCNNLGVLVLFCCAFNFASPPFLQCSGLRFLGLDRCTNDLTRKEEGYGMDWVFLYSLWVLDMRYTDWDEILAKGKIDLMVSLRDLSIEGLKCWQHISQLQTRLSNLQRLRITRSMQKAKISDDTSNSFVEHTKLEILDLSGNNDMKKLPTSLSNASRLQVLVLDGCDSLENVEVPNGLPSSLTSSTELHLKSSRPKCPSDQDTKDLKLSHISLQGCTQLSNLFLRGLSNLMELDLSGSPLKVLDFGSMVVDVPRLKRLFLLGCEHLRAIKWGSSVHNWELICIDTWPGTWTQPSPAQHDPCRFQVHAVLADVRLARSLWTLIDKRRGLGFHIHVPSSSYTIVDCGTIQQPEATSNEMTEPANTLQRHSLASQYRDMLTEMGDAPTPMEAFPDPEPPPASLLDRHVEITNGGYILDSELQRYRPPTSVFDDLAALMKYHAESLHVHDASISVSMPGGWWESLRWCRVERCPSLGPTLFPLDVNGAGFSKLEVIWVSELAIARCLWSVGCDFTSLQHLHLRSCPRLQYALPLGAYDNNWCASLKTIHVLHCGDLKHIFIAPYSRPNDAAMRFPALATIYLHDLPMLKGISEGKMFAPKLQAVRIRGCFGLRRLPAVDEYLKKPVRGLRWPRPAVEMEKDVWDALEWDGMDARHHPSYYQEPPLHSRYYRRRRLLRGTVNERDDDDGMDAARLLMSRFVRVICARVAALLACFWVSFLHGWHCTRLSFQCVCVCVCPATHGGLRMHAWLLCLDMAELVCINLLCVLLE</sequence>
<dbReference type="InterPro" id="IPR032675">
    <property type="entry name" value="LRR_dom_sf"/>
</dbReference>
<feature type="compositionally biased region" description="Polar residues" evidence="1">
    <location>
        <begin position="557"/>
        <end position="566"/>
    </location>
</feature>
<evidence type="ECO:0000256" key="1">
    <source>
        <dbReference type="SAM" id="MobiDB-lite"/>
    </source>
</evidence>
<dbReference type="PANTHER" id="PTHR33463">
    <property type="entry name" value="NB-ARC DOMAIN-CONTAINING PROTEIN-RELATED"/>
    <property type="match status" value="1"/>
</dbReference>
<dbReference type="AlphaFoldDB" id="A0A5J9W8I9"/>
<accession>A0A5J9W8I9</accession>
<evidence type="ECO:0000313" key="3">
    <source>
        <dbReference type="Proteomes" id="UP000324897"/>
    </source>
</evidence>
<organism evidence="2 3">
    <name type="scientific">Eragrostis curvula</name>
    <name type="common">weeping love grass</name>
    <dbReference type="NCBI Taxonomy" id="38414"/>
    <lineage>
        <taxon>Eukaryota</taxon>
        <taxon>Viridiplantae</taxon>
        <taxon>Streptophyta</taxon>
        <taxon>Embryophyta</taxon>
        <taxon>Tracheophyta</taxon>
        <taxon>Spermatophyta</taxon>
        <taxon>Magnoliopsida</taxon>
        <taxon>Liliopsida</taxon>
        <taxon>Poales</taxon>
        <taxon>Poaceae</taxon>
        <taxon>PACMAD clade</taxon>
        <taxon>Chloridoideae</taxon>
        <taxon>Eragrostideae</taxon>
        <taxon>Eragrostidinae</taxon>
        <taxon>Eragrostis</taxon>
    </lineage>
</organism>
<comment type="caution">
    <text evidence="2">The sequence shown here is derived from an EMBL/GenBank/DDBJ whole genome shotgun (WGS) entry which is preliminary data.</text>
</comment>
<gene>
    <name evidence="2" type="ORF">EJB05_03729</name>
</gene>
<keyword evidence="3" id="KW-1185">Reference proteome</keyword>
<dbReference type="InterPro" id="IPR050905">
    <property type="entry name" value="Plant_NBS-LRR"/>
</dbReference>
<dbReference type="SUPFAM" id="SSF52047">
    <property type="entry name" value="RNI-like"/>
    <property type="match status" value="1"/>
</dbReference>
<protein>
    <recommendedName>
        <fullName evidence="4">NB-ARC domain-containing protein</fullName>
    </recommendedName>
</protein>
<reference evidence="2 3" key="1">
    <citation type="journal article" date="2019" name="Sci. Rep.">
        <title>A high-quality genome of Eragrostis curvula grass provides insights into Poaceae evolution and supports new strategies to enhance forage quality.</title>
        <authorList>
            <person name="Carballo J."/>
            <person name="Santos B.A.C.M."/>
            <person name="Zappacosta D."/>
            <person name="Garbus I."/>
            <person name="Selva J.P."/>
            <person name="Gallo C.A."/>
            <person name="Diaz A."/>
            <person name="Albertini E."/>
            <person name="Caccamo M."/>
            <person name="Echenique V."/>
        </authorList>
    </citation>
    <scope>NUCLEOTIDE SEQUENCE [LARGE SCALE GENOMIC DNA]</scope>
    <source>
        <strain evidence="3">cv. Victoria</strain>
        <tissue evidence="2">Leaf</tissue>
    </source>
</reference>
<dbReference type="Gene3D" id="3.80.10.10">
    <property type="entry name" value="Ribonuclease Inhibitor"/>
    <property type="match status" value="2"/>
</dbReference>
<dbReference type="EMBL" id="RWGY01000004">
    <property type="protein sequence ID" value="TVU44293.1"/>
    <property type="molecule type" value="Genomic_DNA"/>
</dbReference>
<name>A0A5J9W8I9_9POAL</name>
<evidence type="ECO:0008006" key="4">
    <source>
        <dbReference type="Google" id="ProtNLM"/>
    </source>
</evidence>
<feature type="non-terminal residue" evidence="2">
    <location>
        <position position="1"/>
    </location>
</feature>
<dbReference type="Gramene" id="TVU44293">
    <property type="protein sequence ID" value="TVU44293"/>
    <property type="gene ID" value="EJB05_03729"/>
</dbReference>
<dbReference type="SUPFAM" id="SSF52058">
    <property type="entry name" value="L domain-like"/>
    <property type="match status" value="1"/>
</dbReference>
<proteinExistence type="predicted"/>
<dbReference type="PANTHER" id="PTHR33463:SF194">
    <property type="entry name" value="OS04G0431700 PROTEIN"/>
    <property type="match status" value="1"/>
</dbReference>
<evidence type="ECO:0000313" key="2">
    <source>
        <dbReference type="EMBL" id="TVU44293.1"/>
    </source>
</evidence>
<feature type="region of interest" description="Disordered" evidence="1">
    <location>
        <begin position="556"/>
        <end position="580"/>
    </location>
</feature>